<accession>A0A2S4W6E8</accession>
<protein>
    <submittedName>
        <fullName evidence="2">Uncharacterized protein</fullName>
    </submittedName>
</protein>
<dbReference type="AlphaFoldDB" id="A0A2S4W6E8"/>
<evidence type="ECO:0000256" key="1">
    <source>
        <dbReference type="SAM" id="MobiDB-lite"/>
    </source>
</evidence>
<organism evidence="2 3">
    <name type="scientific">Puccinia striiformis</name>
    <dbReference type="NCBI Taxonomy" id="27350"/>
    <lineage>
        <taxon>Eukaryota</taxon>
        <taxon>Fungi</taxon>
        <taxon>Dikarya</taxon>
        <taxon>Basidiomycota</taxon>
        <taxon>Pucciniomycotina</taxon>
        <taxon>Pucciniomycetes</taxon>
        <taxon>Pucciniales</taxon>
        <taxon>Pucciniaceae</taxon>
        <taxon>Puccinia</taxon>
    </lineage>
</organism>
<comment type="caution">
    <text evidence="2">The sequence shown here is derived from an EMBL/GenBank/DDBJ whole genome shotgun (WGS) entry which is preliminary data.</text>
</comment>
<gene>
    <name evidence="2" type="ORF">PSTT_00729</name>
</gene>
<evidence type="ECO:0000313" key="2">
    <source>
        <dbReference type="EMBL" id="POW17257.1"/>
    </source>
</evidence>
<feature type="region of interest" description="Disordered" evidence="1">
    <location>
        <begin position="1"/>
        <end position="46"/>
    </location>
</feature>
<reference evidence="2" key="1">
    <citation type="submission" date="2017-12" db="EMBL/GenBank/DDBJ databases">
        <title>Gene loss provides genomic basis for host adaptation in cereal stripe rust fungi.</title>
        <authorList>
            <person name="Xia C."/>
        </authorList>
    </citation>
    <scope>NUCLEOTIDE SEQUENCE [LARGE SCALE GENOMIC DNA]</scope>
    <source>
        <strain evidence="2">93-210</strain>
    </source>
</reference>
<keyword evidence="3" id="KW-1185">Reference proteome</keyword>
<dbReference type="VEuPathDB" id="FungiDB:PSTT_00729"/>
<proteinExistence type="predicted"/>
<dbReference type="EMBL" id="PKSL01000003">
    <property type="protein sequence ID" value="POW17257.1"/>
    <property type="molecule type" value="Genomic_DNA"/>
</dbReference>
<evidence type="ECO:0000313" key="3">
    <source>
        <dbReference type="Proteomes" id="UP000239156"/>
    </source>
</evidence>
<sequence length="220" mass="23751">MAEVRSAKRLPQAVEPTDSSPFCRASGKQGPGQSGHCELPVAPNPAPRVGEEIDRTWDRPLVGQLNAIDLDMTTCSVVAVTSPPPSPLVKAALPQIPLGCDYYAASGSCRGKADRLPVAQSVWISATCGPQRKPFVLATCKSPTNEASFIVRRLVDSRMNEFDSGISWCSSSYNYIPCAVIKEKNTHPLLPSSLNASSPMAHSEKEYILLTLPLESFKRP</sequence>
<name>A0A2S4W6E8_9BASI</name>
<dbReference type="Proteomes" id="UP000239156">
    <property type="component" value="Unassembled WGS sequence"/>
</dbReference>